<dbReference type="CDD" id="cd00531">
    <property type="entry name" value="NTF2_like"/>
    <property type="match status" value="1"/>
</dbReference>
<dbReference type="EMBL" id="BMMF01000025">
    <property type="protein sequence ID" value="GGK55669.1"/>
    <property type="molecule type" value="Genomic_DNA"/>
</dbReference>
<protein>
    <recommendedName>
        <fullName evidence="1">SnoaL-like domain-containing protein</fullName>
    </recommendedName>
</protein>
<evidence type="ECO:0000313" key="2">
    <source>
        <dbReference type="EMBL" id="GGK55669.1"/>
    </source>
</evidence>
<organism evidence="2 3">
    <name type="scientific">Salinarimonas ramus</name>
    <dbReference type="NCBI Taxonomy" id="690164"/>
    <lineage>
        <taxon>Bacteria</taxon>
        <taxon>Pseudomonadati</taxon>
        <taxon>Pseudomonadota</taxon>
        <taxon>Alphaproteobacteria</taxon>
        <taxon>Hyphomicrobiales</taxon>
        <taxon>Salinarimonadaceae</taxon>
        <taxon>Salinarimonas</taxon>
    </lineage>
</organism>
<dbReference type="RefSeq" id="WP_188915811.1">
    <property type="nucleotide sequence ID" value="NZ_BMMF01000025.1"/>
</dbReference>
<dbReference type="SUPFAM" id="SSF54427">
    <property type="entry name" value="NTF2-like"/>
    <property type="match status" value="1"/>
</dbReference>
<comment type="caution">
    <text evidence="2">The sequence shown here is derived from an EMBL/GenBank/DDBJ whole genome shotgun (WGS) entry which is preliminary data.</text>
</comment>
<dbReference type="InterPro" id="IPR032710">
    <property type="entry name" value="NTF2-like_dom_sf"/>
</dbReference>
<dbReference type="AlphaFoldDB" id="A0A917QKX7"/>
<reference evidence="2 3" key="1">
    <citation type="journal article" date="2014" name="Int. J. Syst. Evol. Microbiol.">
        <title>Complete genome sequence of Corynebacterium casei LMG S-19264T (=DSM 44701T), isolated from a smear-ripened cheese.</title>
        <authorList>
            <consortium name="US DOE Joint Genome Institute (JGI-PGF)"/>
            <person name="Walter F."/>
            <person name="Albersmeier A."/>
            <person name="Kalinowski J."/>
            <person name="Ruckert C."/>
        </authorList>
    </citation>
    <scope>NUCLEOTIDE SEQUENCE [LARGE SCALE GENOMIC DNA]</scope>
    <source>
        <strain evidence="2 3">CGMCC 1.9161</strain>
    </source>
</reference>
<keyword evidence="3" id="KW-1185">Reference proteome</keyword>
<dbReference type="Proteomes" id="UP000600449">
    <property type="component" value="Unassembled WGS sequence"/>
</dbReference>
<sequence length="148" mass="16041">MAGKFDTFGDLLKGALGPTLGPADEILDLFAEDVIFEFPYAPEGLPKRLDGRDRLAAHFARLGPLIAFDRFDLEAAHVCGDTVVIEFTCEGRGVETGVAYDQTYVSVVTLRDGRIARYKDYWNPLVALAALGGSEAAGISFDEEAPRV</sequence>
<dbReference type="InterPro" id="IPR037401">
    <property type="entry name" value="SnoaL-like"/>
</dbReference>
<dbReference type="Gene3D" id="3.10.450.50">
    <property type="match status" value="1"/>
</dbReference>
<name>A0A917QKX7_9HYPH</name>
<proteinExistence type="predicted"/>
<evidence type="ECO:0000313" key="3">
    <source>
        <dbReference type="Proteomes" id="UP000600449"/>
    </source>
</evidence>
<evidence type="ECO:0000259" key="1">
    <source>
        <dbReference type="Pfam" id="PF12680"/>
    </source>
</evidence>
<dbReference type="Pfam" id="PF12680">
    <property type="entry name" value="SnoaL_2"/>
    <property type="match status" value="1"/>
</dbReference>
<accession>A0A917QKX7</accession>
<feature type="domain" description="SnoaL-like" evidence="1">
    <location>
        <begin position="23"/>
        <end position="118"/>
    </location>
</feature>
<gene>
    <name evidence="2" type="ORF">GCM10011322_47880</name>
</gene>